<dbReference type="NCBIfam" id="TIGR01484">
    <property type="entry name" value="HAD-SF-IIB"/>
    <property type="match status" value="1"/>
</dbReference>
<dbReference type="SFLD" id="SFLDG01142">
    <property type="entry name" value="C2.B.2:_Mannosyl-3-phosphoglyc"/>
    <property type="match status" value="1"/>
</dbReference>
<dbReference type="GO" id="GO:0016787">
    <property type="term" value="F:hydrolase activity"/>
    <property type="evidence" value="ECO:0007669"/>
    <property type="project" value="UniProtKB-KW"/>
</dbReference>
<evidence type="ECO:0000313" key="5">
    <source>
        <dbReference type="Proteomes" id="UP001163726"/>
    </source>
</evidence>
<accession>A0ABY7ANS9</accession>
<dbReference type="Pfam" id="PF08282">
    <property type="entry name" value="Hydrolase_3"/>
    <property type="match status" value="1"/>
</dbReference>
<keyword evidence="5" id="KW-1185">Reference proteome</keyword>
<protein>
    <submittedName>
        <fullName evidence="4">HAD-IIB family hydrolase</fullName>
    </submittedName>
</protein>
<proteinExistence type="predicted"/>
<dbReference type="Proteomes" id="UP001163726">
    <property type="component" value="Chromosome"/>
</dbReference>
<dbReference type="RefSeq" id="WP_268075374.1">
    <property type="nucleotide sequence ID" value="NZ_CP109965.1"/>
</dbReference>
<dbReference type="SFLD" id="SFLDG01140">
    <property type="entry name" value="C2.B:_Phosphomannomutase_and_P"/>
    <property type="match status" value="1"/>
</dbReference>
<dbReference type="InterPro" id="IPR036412">
    <property type="entry name" value="HAD-like_sf"/>
</dbReference>
<dbReference type="PANTHER" id="PTHR10000:SF8">
    <property type="entry name" value="HAD SUPERFAMILY HYDROLASE-LIKE, TYPE 3"/>
    <property type="match status" value="1"/>
</dbReference>
<dbReference type="InterPro" id="IPR023214">
    <property type="entry name" value="HAD_sf"/>
</dbReference>
<dbReference type="SFLD" id="SFLDS00003">
    <property type="entry name" value="Haloacid_Dehalogenase"/>
    <property type="match status" value="1"/>
</dbReference>
<keyword evidence="3" id="KW-0460">Magnesium</keyword>
<evidence type="ECO:0000313" key="4">
    <source>
        <dbReference type="EMBL" id="WAJ70965.1"/>
    </source>
</evidence>
<gene>
    <name evidence="4" type="ORF">OLW01_03960</name>
</gene>
<dbReference type="SUPFAM" id="SSF56784">
    <property type="entry name" value="HAD-like"/>
    <property type="match status" value="1"/>
</dbReference>
<organism evidence="4 5">
    <name type="scientific">Catenovulum adriaticum</name>
    <dbReference type="NCBI Taxonomy" id="2984846"/>
    <lineage>
        <taxon>Bacteria</taxon>
        <taxon>Pseudomonadati</taxon>
        <taxon>Pseudomonadota</taxon>
        <taxon>Gammaproteobacteria</taxon>
        <taxon>Alteromonadales</taxon>
        <taxon>Alteromonadaceae</taxon>
        <taxon>Catenovulum</taxon>
    </lineage>
</organism>
<reference evidence="4" key="1">
    <citation type="submission" date="2022-10" db="EMBL/GenBank/DDBJ databases">
        <title>Catenovulum adriacola sp. nov. isolated in the Harbour of Susak.</title>
        <authorList>
            <person name="Schoch T."/>
            <person name="Reich S.J."/>
            <person name="Stoeferle S."/>
            <person name="Flaiz M."/>
            <person name="Kazda M."/>
            <person name="Riedel C.U."/>
            <person name="Duerre P."/>
        </authorList>
    </citation>
    <scope>NUCLEOTIDE SEQUENCE</scope>
    <source>
        <strain evidence="4">TS8</strain>
    </source>
</reference>
<evidence type="ECO:0000256" key="3">
    <source>
        <dbReference type="ARBA" id="ARBA00022842"/>
    </source>
</evidence>
<dbReference type="PANTHER" id="PTHR10000">
    <property type="entry name" value="PHOSPHOSERINE PHOSPHATASE"/>
    <property type="match status" value="1"/>
</dbReference>
<dbReference type="InterPro" id="IPR006381">
    <property type="entry name" value="HAD-SF-IIB-MPGP"/>
</dbReference>
<evidence type="ECO:0000256" key="1">
    <source>
        <dbReference type="ARBA" id="ARBA00022723"/>
    </source>
</evidence>
<dbReference type="Gene3D" id="3.40.50.1000">
    <property type="entry name" value="HAD superfamily/HAD-like"/>
    <property type="match status" value="1"/>
</dbReference>
<keyword evidence="2 4" id="KW-0378">Hydrolase</keyword>
<keyword evidence="1" id="KW-0479">Metal-binding</keyword>
<name>A0ABY7ANS9_9ALTE</name>
<sequence>MNQTKQPLLIFTDMDGTLLDHNNYSWDAANGALNELAEKQFPVICNTSKTFAEVAQLHQDIGLDCPFIVENGSAIYPPAPKCSNNQESVAHSKNLHQIGSSRQTILQKLSTLRQQGFKFSGFSDWNNEQIIQHTGLNLTQAKQSAQRYYSEPLIWQDTDEQKLKFIQHLQSSGLTALQGGRFLSVQGQCNKGLALNWYKNYYENQIKQKVITVALGDSENDIAMLEAADISIWIKSNKAFPQLQKTTQVYHSSKFGPAGWQETMAHILHLYNTNQLNIQAQ</sequence>
<dbReference type="Gene3D" id="3.30.980.20">
    <property type="entry name" value="Putative mannosyl-3-phosphoglycerate phosphatase, domain 2"/>
    <property type="match status" value="1"/>
</dbReference>
<dbReference type="InterPro" id="IPR006379">
    <property type="entry name" value="HAD-SF_hydro_IIB"/>
</dbReference>
<dbReference type="NCBIfam" id="TIGR01486">
    <property type="entry name" value="HAD-SF-IIB-MPGP"/>
    <property type="match status" value="1"/>
</dbReference>
<evidence type="ECO:0000256" key="2">
    <source>
        <dbReference type="ARBA" id="ARBA00022801"/>
    </source>
</evidence>
<dbReference type="EMBL" id="CP109965">
    <property type="protein sequence ID" value="WAJ70965.1"/>
    <property type="molecule type" value="Genomic_DNA"/>
</dbReference>